<evidence type="ECO:0000313" key="1">
    <source>
        <dbReference type="EMBL" id="AID16829.1"/>
    </source>
</evidence>
<reference evidence="1 2" key="1">
    <citation type="submission" date="2014-05" db="EMBL/GenBank/DDBJ databases">
        <title>Complete Genome Sequence of vBDshPR2C, a New N4-Like Lytic Phage Infecting Dinoroseobacter shibae.</title>
        <authorList>
            <person name="Cai L."/>
            <person name="Zhang R."/>
            <person name="Jiao N."/>
        </authorList>
    </citation>
    <scope>NUCLEOTIDE SEQUENCE [LARGE SCALE GENOMIC DNA]</scope>
</reference>
<dbReference type="EMBL" id="KJ803031">
    <property type="protein sequence ID" value="AID16829.1"/>
    <property type="molecule type" value="Genomic_DNA"/>
</dbReference>
<protein>
    <submittedName>
        <fullName evidence="1">Uncharacterized protein</fullName>
    </submittedName>
</protein>
<gene>
    <name evidence="1" type="ORF">vBDshPR2C_13</name>
</gene>
<organism evidence="1 2">
    <name type="scientific">Dinoroseobacter phage vBDshPR2C</name>
    <dbReference type="NCBI Taxonomy" id="1498169"/>
    <lineage>
        <taxon>Viruses</taxon>
        <taxon>Duplodnaviria</taxon>
        <taxon>Heunggongvirae</taxon>
        <taxon>Uroviricota</taxon>
        <taxon>Caudoviricetes</taxon>
        <taxon>Schitoviridae</taxon>
        <taxon>Rhodovirinae</taxon>
        <taxon>Baltimorevirus</taxon>
        <taxon>Baltimorevirus DFL12</taxon>
    </lineage>
</organism>
<sequence length="91" mass="10796">MRKYYQICENMGFYKKHRVVIICADFFDKKGYWDDNPKKDEDTHNELEKLSFDFIGDAECMYAFDENPDVVRHELNGLGWQEKDIGAGDFT</sequence>
<name>A0A0A7CHH1_9CAUD</name>
<accession>A0A0A7CHH1</accession>
<proteinExistence type="predicted"/>
<dbReference type="Proteomes" id="UP000031205">
    <property type="component" value="Segment"/>
</dbReference>
<evidence type="ECO:0000313" key="2">
    <source>
        <dbReference type="Proteomes" id="UP000031205"/>
    </source>
</evidence>